<name>A0A137P4X1_CONC2</name>
<evidence type="ECO:0000313" key="2">
    <source>
        <dbReference type="Proteomes" id="UP000070444"/>
    </source>
</evidence>
<reference evidence="1 2" key="1">
    <citation type="journal article" date="2015" name="Genome Biol. Evol.">
        <title>Phylogenomic analyses indicate that early fungi evolved digesting cell walls of algal ancestors of land plants.</title>
        <authorList>
            <person name="Chang Y."/>
            <person name="Wang S."/>
            <person name="Sekimoto S."/>
            <person name="Aerts A.L."/>
            <person name="Choi C."/>
            <person name="Clum A."/>
            <person name="LaButti K.M."/>
            <person name="Lindquist E.A."/>
            <person name="Yee Ngan C."/>
            <person name="Ohm R.A."/>
            <person name="Salamov A.A."/>
            <person name="Grigoriev I.V."/>
            <person name="Spatafora J.W."/>
            <person name="Berbee M.L."/>
        </authorList>
    </citation>
    <scope>NUCLEOTIDE SEQUENCE [LARGE SCALE GENOMIC DNA]</scope>
    <source>
        <strain evidence="1 2">NRRL 28638</strain>
    </source>
</reference>
<evidence type="ECO:0000313" key="1">
    <source>
        <dbReference type="EMBL" id="KXN70067.1"/>
    </source>
</evidence>
<dbReference type="Proteomes" id="UP000070444">
    <property type="component" value="Unassembled WGS sequence"/>
</dbReference>
<sequence length="88" mass="10140">MRPNPNIYPTLYVNCKETEMYSLACFYDFPCPAPHIFPVQSTSSSATSELVFKPINKNLKKVYSKLKLKVDNLVSQRRGRNDKLLINN</sequence>
<protein>
    <submittedName>
        <fullName evidence="1">Uncharacterized protein</fullName>
    </submittedName>
</protein>
<accession>A0A137P4X1</accession>
<dbReference type="AlphaFoldDB" id="A0A137P4X1"/>
<keyword evidence="2" id="KW-1185">Reference proteome</keyword>
<dbReference type="EMBL" id="KQ964513">
    <property type="protein sequence ID" value="KXN70067.1"/>
    <property type="molecule type" value="Genomic_DNA"/>
</dbReference>
<organism evidence="1 2">
    <name type="scientific">Conidiobolus coronatus (strain ATCC 28846 / CBS 209.66 / NRRL 28638)</name>
    <name type="common">Delacroixia coronata</name>
    <dbReference type="NCBI Taxonomy" id="796925"/>
    <lineage>
        <taxon>Eukaryota</taxon>
        <taxon>Fungi</taxon>
        <taxon>Fungi incertae sedis</taxon>
        <taxon>Zoopagomycota</taxon>
        <taxon>Entomophthoromycotina</taxon>
        <taxon>Entomophthoromycetes</taxon>
        <taxon>Entomophthorales</taxon>
        <taxon>Ancylistaceae</taxon>
        <taxon>Conidiobolus</taxon>
    </lineage>
</organism>
<proteinExistence type="predicted"/>
<gene>
    <name evidence="1" type="ORF">CONCODRAFT_7398</name>
</gene>